<accession>A0A7S9DQE9</accession>
<evidence type="ECO:0000313" key="1">
    <source>
        <dbReference type="EMBL" id="QPG01992.1"/>
    </source>
</evidence>
<gene>
    <name evidence="1" type="ORF">WM98B_00139</name>
</gene>
<reference evidence="1" key="1">
    <citation type="submission" date="2020-07" db="EMBL/GenBank/DDBJ databases">
        <title>A novel family of multi-drug resistance mega-plasmids in Acinetobacter species.</title>
        <authorList>
            <person name="Ghaly T.M."/>
            <person name="Sajjad A."/>
            <person name="Tetu S.G."/>
            <person name="Gillings M.R."/>
        </authorList>
    </citation>
    <scope>NUCLEOTIDE SEQUENCE</scope>
    <source>
        <strain evidence="1">WM98B</strain>
        <plasmid evidence="1">pWM98B</plasmid>
    </source>
</reference>
<organism evidence="1">
    <name type="scientific">Acinetobacter nosocomialis</name>
    <dbReference type="NCBI Taxonomy" id="106654"/>
    <lineage>
        <taxon>Bacteria</taxon>
        <taxon>Pseudomonadati</taxon>
        <taxon>Pseudomonadota</taxon>
        <taxon>Gammaproteobacteria</taxon>
        <taxon>Moraxellales</taxon>
        <taxon>Moraxellaceae</taxon>
        <taxon>Acinetobacter</taxon>
        <taxon>Acinetobacter calcoaceticus/baumannii complex</taxon>
    </lineage>
</organism>
<dbReference type="AlphaFoldDB" id="A0A7S9DQE9"/>
<proteinExistence type="predicted"/>
<dbReference type="EMBL" id="MT742183">
    <property type="protein sequence ID" value="QPG01992.1"/>
    <property type="molecule type" value="Genomic_DNA"/>
</dbReference>
<keyword evidence="1" id="KW-0614">Plasmid</keyword>
<geneLocation type="plasmid" evidence="1">
    <name>pWM98B</name>
</geneLocation>
<name>A0A7S9DQE9_ACINO</name>
<sequence>MRDSRLRLHAGLQDRPLEAERVFQQPPVVAPELALVRSEHLAAGGDRPIPPGVAVGDHELQVAELAALRRRVATVGASGVIGHHQRAAIDLDLGVDQSRCAVGEGHAAQLLRAEGAGVEVAGFGGTASHGHVGNHAVHHGGVGGVGCVAHGSTPSGG</sequence>
<protein>
    <submittedName>
        <fullName evidence="1">Uncharacterized protein</fullName>
    </submittedName>
</protein>